<name>A0A180FXL8_PUCT1</name>
<gene>
    <name evidence="2" type="ORF">PTTG_30984</name>
</gene>
<reference evidence="2" key="1">
    <citation type="submission" date="2009-11" db="EMBL/GenBank/DDBJ databases">
        <authorList>
            <consortium name="The Broad Institute Genome Sequencing Platform"/>
            <person name="Ward D."/>
            <person name="Feldgarden M."/>
            <person name="Earl A."/>
            <person name="Young S.K."/>
            <person name="Zeng Q."/>
            <person name="Koehrsen M."/>
            <person name="Alvarado L."/>
            <person name="Berlin A."/>
            <person name="Bochicchio J."/>
            <person name="Borenstein D."/>
            <person name="Chapman S.B."/>
            <person name="Chen Z."/>
            <person name="Engels R."/>
            <person name="Freedman E."/>
            <person name="Gellesch M."/>
            <person name="Goldberg J."/>
            <person name="Griggs A."/>
            <person name="Gujja S."/>
            <person name="Heilman E."/>
            <person name="Heiman D."/>
            <person name="Hepburn T."/>
            <person name="Howarth C."/>
            <person name="Jen D."/>
            <person name="Larson L."/>
            <person name="Lewis B."/>
            <person name="Mehta T."/>
            <person name="Park D."/>
            <person name="Pearson M."/>
            <person name="Roberts A."/>
            <person name="Saif S."/>
            <person name="Shea T."/>
            <person name="Shenoy N."/>
            <person name="Sisk P."/>
            <person name="Stolte C."/>
            <person name="Sykes S."/>
            <person name="Thomson T."/>
            <person name="Walk T."/>
            <person name="White J."/>
            <person name="Yandava C."/>
            <person name="Izard J."/>
            <person name="Baranova O.V."/>
            <person name="Blanton J.M."/>
            <person name="Tanner A.C."/>
            <person name="Dewhirst F.E."/>
            <person name="Haas B."/>
            <person name="Nusbaum C."/>
            <person name="Birren B."/>
        </authorList>
    </citation>
    <scope>NUCLEOTIDE SEQUENCE [LARGE SCALE GENOMIC DNA]</scope>
    <source>
        <strain evidence="2">1-1 BBBD Race 1</strain>
    </source>
</reference>
<dbReference type="Proteomes" id="UP000005240">
    <property type="component" value="Unassembled WGS sequence"/>
</dbReference>
<proteinExistence type="predicted"/>
<organism evidence="2">
    <name type="scientific">Puccinia triticina (isolate 1-1 / race 1 (BBBD))</name>
    <name type="common">Brown leaf rust fungus</name>
    <dbReference type="NCBI Taxonomy" id="630390"/>
    <lineage>
        <taxon>Eukaryota</taxon>
        <taxon>Fungi</taxon>
        <taxon>Dikarya</taxon>
        <taxon>Basidiomycota</taxon>
        <taxon>Pucciniomycotina</taxon>
        <taxon>Pucciniomycetes</taxon>
        <taxon>Pucciniales</taxon>
        <taxon>Pucciniaceae</taxon>
        <taxon>Puccinia</taxon>
    </lineage>
</organism>
<reference evidence="2" key="2">
    <citation type="submission" date="2016-05" db="EMBL/GenBank/DDBJ databases">
        <title>Comparative analysis highlights variable genome content of wheat rusts and divergence of the mating loci.</title>
        <authorList>
            <person name="Cuomo C.A."/>
            <person name="Bakkeren G."/>
            <person name="Szabo L."/>
            <person name="Khalil H."/>
            <person name="Joly D."/>
            <person name="Goldberg J."/>
            <person name="Young S."/>
            <person name="Zeng Q."/>
            <person name="Fellers J."/>
        </authorList>
    </citation>
    <scope>NUCLEOTIDE SEQUENCE [LARGE SCALE GENOMIC DNA]</scope>
    <source>
        <strain evidence="2">1-1 BBBD Race 1</strain>
    </source>
</reference>
<dbReference type="VEuPathDB" id="FungiDB:PTTG_30984"/>
<evidence type="ECO:0000256" key="1">
    <source>
        <dbReference type="SAM" id="MobiDB-lite"/>
    </source>
</evidence>
<keyword evidence="4" id="KW-1185">Reference proteome</keyword>
<feature type="region of interest" description="Disordered" evidence="1">
    <location>
        <begin position="38"/>
        <end position="87"/>
    </location>
</feature>
<feature type="non-terminal residue" evidence="2">
    <location>
        <position position="1"/>
    </location>
</feature>
<protein>
    <submittedName>
        <fullName evidence="2 3">Uncharacterized protein</fullName>
    </submittedName>
</protein>
<dbReference type="EMBL" id="ADAS02010318">
    <property type="protein sequence ID" value="OAV84879.1"/>
    <property type="molecule type" value="Genomic_DNA"/>
</dbReference>
<evidence type="ECO:0000313" key="2">
    <source>
        <dbReference type="EMBL" id="OAV84879.1"/>
    </source>
</evidence>
<feature type="compositionally biased region" description="Acidic residues" evidence="1">
    <location>
        <begin position="63"/>
        <end position="76"/>
    </location>
</feature>
<evidence type="ECO:0000313" key="3">
    <source>
        <dbReference type="EnsemblFungi" id="PTTG_30984-t43_1-p1"/>
    </source>
</evidence>
<sequence length="132" mass="14611">SSQKSPNCPLFFPNSKTKAMSYLNPIIIEDSTIEEELFRPPTPNSEEDAAGIPVDNSDNSVDNAEDPAEYSDDEVDYNGVHTPQIHPTMPAQAAFPAENIPLRGAQNFYHAMELEFVEFATATHRDEDAVRA</sequence>
<accession>A0A180FXL8</accession>
<evidence type="ECO:0000313" key="4">
    <source>
        <dbReference type="Proteomes" id="UP000005240"/>
    </source>
</evidence>
<reference evidence="3" key="4">
    <citation type="submission" date="2025-05" db="UniProtKB">
        <authorList>
            <consortium name="EnsemblFungi"/>
        </authorList>
    </citation>
    <scope>IDENTIFICATION</scope>
    <source>
        <strain evidence="3">isolate 1-1 / race 1 (BBBD)</strain>
    </source>
</reference>
<feature type="non-terminal residue" evidence="2">
    <location>
        <position position="132"/>
    </location>
</feature>
<dbReference type="AlphaFoldDB" id="A0A180FXL8"/>
<dbReference type="EnsemblFungi" id="PTTG_30984-t43_1">
    <property type="protein sequence ID" value="PTTG_30984-t43_1-p1"/>
    <property type="gene ID" value="PTTG_30984"/>
</dbReference>
<reference evidence="3 4" key="3">
    <citation type="journal article" date="2017" name="G3 (Bethesda)">
        <title>Comparative analysis highlights variable genome content of wheat rusts and divergence of the mating loci.</title>
        <authorList>
            <person name="Cuomo C.A."/>
            <person name="Bakkeren G."/>
            <person name="Khalil H.B."/>
            <person name="Panwar V."/>
            <person name="Joly D."/>
            <person name="Linning R."/>
            <person name="Sakthikumar S."/>
            <person name="Song X."/>
            <person name="Adiconis X."/>
            <person name="Fan L."/>
            <person name="Goldberg J.M."/>
            <person name="Levin J.Z."/>
            <person name="Young S."/>
            <person name="Zeng Q."/>
            <person name="Anikster Y."/>
            <person name="Bruce M."/>
            <person name="Wang M."/>
            <person name="Yin C."/>
            <person name="McCallum B."/>
            <person name="Szabo L.J."/>
            <person name="Hulbert S."/>
            <person name="Chen X."/>
            <person name="Fellers J.P."/>
        </authorList>
    </citation>
    <scope>NUCLEOTIDE SEQUENCE</scope>
    <source>
        <strain evidence="3">isolate 1-1 / race 1 (BBBD)</strain>
        <strain evidence="4">Isolate 1-1 / race 1 (BBBD)</strain>
    </source>
</reference>